<keyword evidence="4 10" id="KW-0812">Transmembrane</keyword>
<evidence type="ECO:0000256" key="2">
    <source>
        <dbReference type="ARBA" id="ARBA00022448"/>
    </source>
</evidence>
<dbReference type="RefSeq" id="WP_307431122.1">
    <property type="nucleotide sequence ID" value="NZ_JAUSVK010000001.1"/>
</dbReference>
<evidence type="ECO:0000256" key="3">
    <source>
        <dbReference type="ARBA" id="ARBA00022452"/>
    </source>
</evidence>
<keyword evidence="7 10" id="KW-0626">Porin</keyword>
<evidence type="ECO:0000256" key="8">
    <source>
        <dbReference type="ARBA" id="ARBA00023136"/>
    </source>
</evidence>
<feature type="chain" id="PRO_5044981380" description="Porin" evidence="10">
    <location>
        <begin position="21"/>
        <end position="94"/>
    </location>
</feature>
<organism evidence="11 12">
    <name type="scientific">Labrys monachus</name>
    <dbReference type="NCBI Taxonomy" id="217067"/>
    <lineage>
        <taxon>Bacteria</taxon>
        <taxon>Pseudomonadati</taxon>
        <taxon>Pseudomonadota</taxon>
        <taxon>Alphaproteobacteria</taxon>
        <taxon>Hyphomicrobiales</taxon>
        <taxon>Xanthobacteraceae</taxon>
        <taxon>Labrys</taxon>
    </lineage>
</organism>
<evidence type="ECO:0000313" key="11">
    <source>
        <dbReference type="EMBL" id="MDQ0394324.1"/>
    </source>
</evidence>
<proteinExistence type="inferred from homology"/>
<keyword evidence="6 10" id="KW-0406">Ion transport</keyword>
<keyword evidence="3 10" id="KW-1134">Transmembrane beta strand</keyword>
<sequence>MFRSILVAAAAFACAVPAFAGSKNFPQCSQYGEGFVYSPDTGMCIKVSGEFRADYNFGKTNSPFGSSVAGTADVRGDTGFGPFRAVVEPRASKY</sequence>
<dbReference type="EMBL" id="JAUSVK010000001">
    <property type="protein sequence ID" value="MDQ0394324.1"/>
    <property type="molecule type" value="Genomic_DNA"/>
</dbReference>
<evidence type="ECO:0000256" key="1">
    <source>
        <dbReference type="ARBA" id="ARBA00009521"/>
    </source>
</evidence>
<protein>
    <recommendedName>
        <fullName evidence="10">Porin</fullName>
    </recommendedName>
</protein>
<comment type="function">
    <text evidence="10">Forms passive diffusion pores that allow small molecular weight hydrophilic materials across the outer membrane.</text>
</comment>
<comment type="similarity">
    <text evidence="1 10">Belongs to the alphaproteobacteria porin family.</text>
</comment>
<keyword evidence="12" id="KW-1185">Reference proteome</keyword>
<evidence type="ECO:0000256" key="4">
    <source>
        <dbReference type="ARBA" id="ARBA00022692"/>
    </source>
</evidence>
<evidence type="ECO:0000256" key="10">
    <source>
        <dbReference type="RuleBase" id="RU364005"/>
    </source>
</evidence>
<evidence type="ECO:0000313" key="12">
    <source>
        <dbReference type="Proteomes" id="UP001237448"/>
    </source>
</evidence>
<keyword evidence="9 10" id="KW-0998">Cell outer membrane</keyword>
<keyword evidence="5 10" id="KW-0732">Signal</keyword>
<dbReference type="InterPro" id="IPR003684">
    <property type="entry name" value="Porin_alphabac"/>
</dbReference>
<evidence type="ECO:0000256" key="6">
    <source>
        <dbReference type="ARBA" id="ARBA00023065"/>
    </source>
</evidence>
<evidence type="ECO:0000256" key="5">
    <source>
        <dbReference type="ARBA" id="ARBA00022729"/>
    </source>
</evidence>
<comment type="caution">
    <text evidence="11">The sequence shown here is derived from an EMBL/GenBank/DDBJ whole genome shotgun (WGS) entry which is preliminary data.</text>
</comment>
<accession>A0ABU0FI84</accession>
<feature type="signal peptide" evidence="10">
    <location>
        <begin position="1"/>
        <end position="20"/>
    </location>
</feature>
<name>A0ABU0FI84_9HYPH</name>
<keyword evidence="2 10" id="KW-0813">Transport</keyword>
<gene>
    <name evidence="11" type="ORF">J3R73_004116</name>
</gene>
<comment type="domain">
    <text evidence="10">Consists of 16-stranded beta-barrel sheets, with large surface-exposed loops, that form a transmembrane pore at the center of each barrel. The pore is partially ocluded by a peptide loop that folds into the pore lumen.</text>
</comment>
<evidence type="ECO:0000256" key="7">
    <source>
        <dbReference type="ARBA" id="ARBA00023114"/>
    </source>
</evidence>
<keyword evidence="8 10" id="KW-0472">Membrane</keyword>
<dbReference type="Proteomes" id="UP001237448">
    <property type="component" value="Unassembled WGS sequence"/>
</dbReference>
<evidence type="ECO:0000256" key="9">
    <source>
        <dbReference type="ARBA" id="ARBA00023237"/>
    </source>
</evidence>
<reference evidence="11 12" key="1">
    <citation type="submission" date="2023-07" db="EMBL/GenBank/DDBJ databases">
        <title>Genomic Encyclopedia of Type Strains, Phase IV (KMG-IV): sequencing the most valuable type-strain genomes for metagenomic binning, comparative biology and taxonomic classification.</title>
        <authorList>
            <person name="Goeker M."/>
        </authorList>
    </citation>
    <scope>NUCLEOTIDE SEQUENCE [LARGE SCALE GENOMIC DNA]</scope>
    <source>
        <strain evidence="11 12">DSM 5896</strain>
    </source>
</reference>
<comment type="subcellular location">
    <subcellularLocation>
        <location evidence="10">Cell outer membrane</location>
        <topology evidence="10">Multi-pass membrane protein</topology>
    </subcellularLocation>
</comment>
<dbReference type="Pfam" id="PF02530">
    <property type="entry name" value="Porin_2"/>
    <property type="match status" value="1"/>
</dbReference>